<evidence type="ECO:0000313" key="1">
    <source>
        <dbReference type="EMBL" id="RDY04282.1"/>
    </source>
</evidence>
<dbReference type="OrthoDB" id="1420706at2759"/>
<dbReference type="EMBL" id="QJKJ01002106">
    <property type="protein sequence ID" value="RDY04282.1"/>
    <property type="molecule type" value="Genomic_DNA"/>
</dbReference>
<dbReference type="InterPro" id="IPR043502">
    <property type="entry name" value="DNA/RNA_pol_sf"/>
</dbReference>
<name>A0A371HNJ0_MUCPR</name>
<proteinExistence type="predicted"/>
<reference evidence="1" key="1">
    <citation type="submission" date="2018-05" db="EMBL/GenBank/DDBJ databases">
        <title>Draft genome of Mucuna pruriens seed.</title>
        <authorList>
            <person name="Nnadi N.E."/>
            <person name="Vos R."/>
            <person name="Hasami M.H."/>
            <person name="Devisetty U.K."/>
            <person name="Aguiy J.C."/>
        </authorList>
    </citation>
    <scope>NUCLEOTIDE SEQUENCE [LARGE SCALE GENOMIC DNA]</scope>
    <source>
        <strain evidence="1">JCA_2017</strain>
    </source>
</reference>
<dbReference type="Gene3D" id="3.30.70.270">
    <property type="match status" value="1"/>
</dbReference>
<sequence>MSVGLGNALSIFQRCMINIFLDLLEDYMEVFMDDFTVFTGDSSRISIRLPCLCPSCYRRTLTSSLISLVWISRAKEKTQVCANPPSTKLGTPV</sequence>
<gene>
    <name evidence="1" type="ORF">CR513_12001</name>
</gene>
<feature type="non-terminal residue" evidence="1">
    <location>
        <position position="1"/>
    </location>
</feature>
<dbReference type="AlphaFoldDB" id="A0A371HNJ0"/>
<evidence type="ECO:0000313" key="2">
    <source>
        <dbReference type="Proteomes" id="UP000257109"/>
    </source>
</evidence>
<keyword evidence="2" id="KW-1185">Reference proteome</keyword>
<comment type="caution">
    <text evidence="1">The sequence shown here is derived from an EMBL/GenBank/DDBJ whole genome shotgun (WGS) entry which is preliminary data.</text>
</comment>
<evidence type="ECO:0008006" key="3">
    <source>
        <dbReference type="Google" id="ProtNLM"/>
    </source>
</evidence>
<protein>
    <recommendedName>
        <fullName evidence="3">Reverse transcriptase domain-containing protein</fullName>
    </recommendedName>
</protein>
<dbReference type="Proteomes" id="UP000257109">
    <property type="component" value="Unassembled WGS sequence"/>
</dbReference>
<dbReference type="InterPro" id="IPR043128">
    <property type="entry name" value="Rev_trsase/Diguanyl_cyclase"/>
</dbReference>
<accession>A0A371HNJ0</accession>
<dbReference type="SUPFAM" id="SSF56672">
    <property type="entry name" value="DNA/RNA polymerases"/>
    <property type="match status" value="1"/>
</dbReference>
<organism evidence="1 2">
    <name type="scientific">Mucuna pruriens</name>
    <name type="common">Velvet bean</name>
    <name type="synonym">Dolichos pruriens</name>
    <dbReference type="NCBI Taxonomy" id="157652"/>
    <lineage>
        <taxon>Eukaryota</taxon>
        <taxon>Viridiplantae</taxon>
        <taxon>Streptophyta</taxon>
        <taxon>Embryophyta</taxon>
        <taxon>Tracheophyta</taxon>
        <taxon>Spermatophyta</taxon>
        <taxon>Magnoliopsida</taxon>
        <taxon>eudicotyledons</taxon>
        <taxon>Gunneridae</taxon>
        <taxon>Pentapetalae</taxon>
        <taxon>rosids</taxon>
        <taxon>fabids</taxon>
        <taxon>Fabales</taxon>
        <taxon>Fabaceae</taxon>
        <taxon>Papilionoideae</taxon>
        <taxon>50 kb inversion clade</taxon>
        <taxon>NPAAA clade</taxon>
        <taxon>indigoferoid/millettioid clade</taxon>
        <taxon>Phaseoleae</taxon>
        <taxon>Mucuna</taxon>
    </lineage>
</organism>